<proteinExistence type="predicted"/>
<dbReference type="InterPro" id="IPR015943">
    <property type="entry name" value="WD40/YVTN_repeat-like_dom_sf"/>
</dbReference>
<dbReference type="InterPro" id="IPR019405">
    <property type="entry name" value="Lactonase_7-beta_prop"/>
</dbReference>
<reference evidence="3 4" key="1">
    <citation type="submission" date="2020-10" db="EMBL/GenBank/DDBJ databases">
        <title>Novel species in genus Corynebacterium.</title>
        <authorList>
            <person name="Zhang G."/>
        </authorList>
    </citation>
    <scope>NUCLEOTIDE SEQUENCE [LARGE SCALE GENOMIC DNA]</scope>
    <source>
        <strain evidence="3 4">DSM 45110</strain>
    </source>
</reference>
<dbReference type="InterPro" id="IPR051200">
    <property type="entry name" value="Host-pathogen_enzymatic-act"/>
</dbReference>
<feature type="region of interest" description="Disordered" evidence="1">
    <location>
        <begin position="171"/>
        <end position="237"/>
    </location>
</feature>
<dbReference type="Pfam" id="PF10282">
    <property type="entry name" value="Lactonase"/>
    <property type="match status" value="1"/>
</dbReference>
<evidence type="ECO:0000313" key="3">
    <source>
        <dbReference type="EMBL" id="MBF4554202.1"/>
    </source>
</evidence>
<accession>A0ABR9ZNL9</accession>
<dbReference type="Gene3D" id="2.130.10.10">
    <property type="entry name" value="YVTN repeat-like/Quinoprotein amine dehydrogenase"/>
    <property type="match status" value="1"/>
</dbReference>
<evidence type="ECO:0000313" key="4">
    <source>
        <dbReference type="Proteomes" id="UP000635902"/>
    </source>
</evidence>
<dbReference type="RefSeq" id="WP_194557091.1">
    <property type="nucleotide sequence ID" value="NZ_JADKMY010000003.1"/>
</dbReference>
<organism evidence="3 4">
    <name type="scientific">Corynebacterium suicordis DSM 45110</name>
    <dbReference type="NCBI Taxonomy" id="1121369"/>
    <lineage>
        <taxon>Bacteria</taxon>
        <taxon>Bacillati</taxon>
        <taxon>Actinomycetota</taxon>
        <taxon>Actinomycetes</taxon>
        <taxon>Mycobacteriales</taxon>
        <taxon>Corynebacteriaceae</taxon>
        <taxon>Corynebacterium</taxon>
    </lineage>
</organism>
<protein>
    <submittedName>
        <fullName evidence="3">YncE family protein</fullName>
    </submittedName>
</protein>
<dbReference type="Proteomes" id="UP000635902">
    <property type="component" value="Unassembled WGS sequence"/>
</dbReference>
<feature type="signal peptide" evidence="2">
    <location>
        <begin position="1"/>
        <end position="32"/>
    </location>
</feature>
<evidence type="ECO:0000256" key="1">
    <source>
        <dbReference type="SAM" id="MobiDB-lite"/>
    </source>
</evidence>
<gene>
    <name evidence="3" type="ORF">IRY30_08995</name>
</gene>
<evidence type="ECO:0000256" key="2">
    <source>
        <dbReference type="SAM" id="SignalP"/>
    </source>
</evidence>
<keyword evidence="4" id="KW-1185">Reference proteome</keyword>
<feature type="compositionally biased region" description="Low complexity" evidence="1">
    <location>
        <begin position="172"/>
        <end position="227"/>
    </location>
</feature>
<sequence>MKSLNASRVAGKRAISALLTAAVITSGTAVIAAPAATAIPAPENGVSVTGAKPNETNGQGELKTVAPSVVPGGLLELEGTGYEKRPTDGFVSFLINDGNINWPDQKDQAGNATGSGRAIRLSAKEWTSESSFTAKLRLPADLQPGYYWIRALAGQDKGPAASRVEWFKVEEASATTAPTEQTTTAPTTTAPSEPTTTAPSTTEPTTPTTTAPSTTEPATTEPTSTTPTTPPADVKLSTSFSAKVANTAGTGRAPGTEGKVLVKGLPKGAVVDFVGVEEGKNWTAEKVEASEKGEATVNYTVAKDAKVGTAIVVGYTLDGKAVRYTTTAKVAPAEVELNIRNFTVTRQDLDSGLYQSAYFAQDNTLIVSRTAGRAPITNASIYKLDADTLKVKKTVTPAPAPENTPEKPSLNGAFGVAVDNTRDVLWVTNTRNDTVAAYRASTLDLIWQGEPGLAEHSRDVVVDETTGKAYVSKPTGTGIEVFQLGADNKGSKVETITGVDNTMSLTMDQATGDLYTVNRNAATAYKIATRSGNAVTTYALPAERAVTPSGVAWDAENQNLYIANQGVDNVLVFNTTQNKVVADIPVGGGALNVVFEPKNNVVVATNRGAGTASIINTKNFKVVGNLKVGRNGNHAAVDNRGNIYVVNKASLAGADGSTKDQVTKISYKGDGLLGSLDGLGSSSDAVNSPVFKMLAGLAAGAGLVGAAVGALKFAADHKLFDVNVLPSQLRALLNL</sequence>
<name>A0ABR9ZNL9_9CORY</name>
<feature type="chain" id="PRO_5046579954" evidence="2">
    <location>
        <begin position="33"/>
        <end position="735"/>
    </location>
</feature>
<dbReference type="EMBL" id="JADKMY010000003">
    <property type="protein sequence ID" value="MBF4554202.1"/>
    <property type="molecule type" value="Genomic_DNA"/>
</dbReference>
<dbReference type="PANTHER" id="PTHR47197">
    <property type="entry name" value="PROTEIN NIRF"/>
    <property type="match status" value="1"/>
</dbReference>
<comment type="caution">
    <text evidence="3">The sequence shown here is derived from an EMBL/GenBank/DDBJ whole genome shotgun (WGS) entry which is preliminary data.</text>
</comment>
<dbReference type="PANTHER" id="PTHR47197:SF3">
    <property type="entry name" value="DIHYDRO-HEME D1 DEHYDROGENASE"/>
    <property type="match status" value="1"/>
</dbReference>
<keyword evidence="2" id="KW-0732">Signal</keyword>
<dbReference type="SUPFAM" id="SSF50974">
    <property type="entry name" value="Nitrous oxide reductase, N-terminal domain"/>
    <property type="match status" value="1"/>
</dbReference>
<dbReference type="InterPro" id="IPR011045">
    <property type="entry name" value="N2O_reductase_N"/>
</dbReference>